<feature type="binding site" evidence="12">
    <location>
        <position position="127"/>
    </location>
    <ligand>
        <name>FMN</name>
        <dbReference type="ChEBI" id="CHEBI:58210"/>
    </ligand>
</feature>
<comment type="subcellular location">
    <subcellularLocation>
        <location evidence="2 12">Cytoplasm</location>
    </subcellularLocation>
</comment>
<dbReference type="PROSITE" id="PS00912">
    <property type="entry name" value="DHODEHASE_2"/>
    <property type="match status" value="1"/>
</dbReference>
<evidence type="ECO:0000256" key="12">
    <source>
        <dbReference type="HAMAP-Rule" id="MF_00224"/>
    </source>
</evidence>
<dbReference type="InterPro" id="IPR024920">
    <property type="entry name" value="Dihydroorotate_DH_1"/>
</dbReference>
<dbReference type="RefSeq" id="WP_090242258.1">
    <property type="nucleotide sequence ID" value="NZ_FNOU01000001.1"/>
</dbReference>
<dbReference type="Pfam" id="PF01180">
    <property type="entry name" value="DHO_dh"/>
    <property type="match status" value="1"/>
</dbReference>
<keyword evidence="15" id="KW-1185">Reference proteome</keyword>
<keyword evidence="10" id="KW-0520">NAD</keyword>
<dbReference type="OrthoDB" id="9794954at2"/>
<evidence type="ECO:0000256" key="2">
    <source>
        <dbReference type="ARBA" id="ARBA00004496"/>
    </source>
</evidence>
<dbReference type="GO" id="GO:0004589">
    <property type="term" value="F:dihydroorotate dehydrogenase (NAD+) activity"/>
    <property type="evidence" value="ECO:0007669"/>
    <property type="project" value="UniProtKB-EC"/>
</dbReference>
<evidence type="ECO:0000256" key="10">
    <source>
        <dbReference type="ARBA" id="ARBA00023027"/>
    </source>
</evidence>
<comment type="function">
    <text evidence="1">Catalyzes the conversion of dihydroorotate to orotate with NAD(+) as electron acceptor.</text>
</comment>
<evidence type="ECO:0000256" key="4">
    <source>
        <dbReference type="ARBA" id="ARBA00008008"/>
    </source>
</evidence>
<feature type="binding site" evidence="12">
    <location>
        <position position="100"/>
    </location>
    <ligand>
        <name>FMN</name>
        <dbReference type="ChEBI" id="CHEBI:58210"/>
    </ligand>
</feature>
<sequence>MSERLKTTFAGVSFKNPVLTASGTFNFGREFEAYYDLARLGGLCSKGLTLEPREGNTGVRIWETPSGIINSIGLENPGVDAFIEKEWPHLSGIGTVTVVNVGGKDEASYLEAIRRLNTIPVQLIELNISCPNVKAGGMAYGIRPEMAADITEKVVKASDHPIMVKLSPNVADIAEIAKACEGAGASGISLINTIQAMAVDYKKKQIVFDNVYAGLSGPAVRPVALRMTHQVVNAVDIPVMAMGGISTWEDALEFIMIGAACVQVGTMNFVDPRAAVAIIDGLEAYCEAEGLDNIDEVRGILK</sequence>
<feature type="binding site" evidence="12">
    <location>
        <begin position="243"/>
        <end position="244"/>
    </location>
    <ligand>
        <name>FMN</name>
        <dbReference type="ChEBI" id="CHEBI:58210"/>
    </ligand>
</feature>
<evidence type="ECO:0000256" key="6">
    <source>
        <dbReference type="ARBA" id="ARBA00022630"/>
    </source>
</evidence>
<dbReference type="InterPro" id="IPR049622">
    <property type="entry name" value="Dihydroorotate_DH_I"/>
</dbReference>
<dbReference type="InterPro" id="IPR012135">
    <property type="entry name" value="Dihydroorotate_DH_1_2"/>
</dbReference>
<comment type="cofactor">
    <cofactor evidence="12">
        <name>FMN</name>
        <dbReference type="ChEBI" id="CHEBI:58210"/>
    </cofactor>
    <text evidence="12">Binds 1 FMN per subunit.</text>
</comment>
<dbReference type="InterPro" id="IPR050074">
    <property type="entry name" value="DHO_dehydrogenase"/>
</dbReference>
<keyword evidence="8 12" id="KW-0665">Pyrimidine biosynthesis</keyword>
<name>A0A1H3AJW9_EUBBA</name>
<dbReference type="CDD" id="cd04740">
    <property type="entry name" value="DHOD_1B_like"/>
    <property type="match status" value="1"/>
</dbReference>
<dbReference type="EMBL" id="FNOU01000001">
    <property type="protein sequence ID" value="SDX29731.1"/>
    <property type="molecule type" value="Genomic_DNA"/>
</dbReference>
<gene>
    <name evidence="12" type="primary">pyrD</name>
    <name evidence="14" type="ORF">SAMN04488579_10163</name>
</gene>
<comment type="catalytic activity">
    <reaction evidence="12">
        <text>(S)-dihydroorotate + A = orotate + AH2</text>
        <dbReference type="Rhea" id="RHEA:18073"/>
        <dbReference type="ChEBI" id="CHEBI:13193"/>
        <dbReference type="ChEBI" id="CHEBI:17499"/>
        <dbReference type="ChEBI" id="CHEBI:30839"/>
        <dbReference type="ChEBI" id="CHEBI:30864"/>
    </reaction>
</comment>
<evidence type="ECO:0000256" key="11">
    <source>
        <dbReference type="ARBA" id="ARBA00048996"/>
    </source>
</evidence>
<evidence type="ECO:0000256" key="3">
    <source>
        <dbReference type="ARBA" id="ARBA00004715"/>
    </source>
</evidence>
<reference evidence="15" key="1">
    <citation type="submission" date="2016-10" db="EMBL/GenBank/DDBJ databases">
        <authorList>
            <person name="Varghese N."/>
            <person name="Submissions S."/>
        </authorList>
    </citation>
    <scope>NUCLEOTIDE SEQUENCE [LARGE SCALE GENOMIC DNA]</scope>
    <source>
        <strain evidence="15">VPI 5359</strain>
    </source>
</reference>
<dbReference type="InterPro" id="IPR005720">
    <property type="entry name" value="Dihydroorotate_DH_cat"/>
</dbReference>
<dbReference type="NCBIfam" id="TIGR01037">
    <property type="entry name" value="pyrD_sub1_fam"/>
    <property type="match status" value="1"/>
</dbReference>
<protein>
    <recommendedName>
        <fullName evidence="12">Dihydroorotate dehydrogenase</fullName>
        <shortName evidence="12">DHOD</shortName>
        <shortName evidence="12">DHODase</shortName>
        <shortName evidence="12">DHOdehase</shortName>
        <ecNumber evidence="12">1.3.-.-</ecNumber>
    </recommendedName>
</protein>
<accession>A0A1H3AJW9</accession>
<dbReference type="InterPro" id="IPR033888">
    <property type="entry name" value="DHOD_1B"/>
</dbReference>
<evidence type="ECO:0000313" key="15">
    <source>
        <dbReference type="Proteomes" id="UP000199652"/>
    </source>
</evidence>
<feature type="binding site" evidence="12">
    <location>
        <position position="46"/>
    </location>
    <ligand>
        <name>substrate</name>
    </ligand>
</feature>
<dbReference type="GO" id="GO:0006207">
    <property type="term" value="P:'de novo' pyrimidine nucleobase biosynthetic process"/>
    <property type="evidence" value="ECO:0007669"/>
    <property type="project" value="InterPro"/>
</dbReference>
<evidence type="ECO:0000256" key="9">
    <source>
        <dbReference type="ARBA" id="ARBA00023002"/>
    </source>
</evidence>
<dbReference type="PANTHER" id="PTHR48109">
    <property type="entry name" value="DIHYDROOROTATE DEHYDROGENASE (QUINONE), MITOCHONDRIAL-RELATED"/>
    <property type="match status" value="1"/>
</dbReference>
<feature type="binding site" evidence="12">
    <location>
        <begin position="46"/>
        <end position="47"/>
    </location>
    <ligand>
        <name>FMN</name>
        <dbReference type="ChEBI" id="CHEBI:58210"/>
    </ligand>
</feature>
<organism evidence="14 15">
    <name type="scientific">Eubacterium barkeri</name>
    <name type="common">Clostridium barkeri</name>
    <dbReference type="NCBI Taxonomy" id="1528"/>
    <lineage>
        <taxon>Bacteria</taxon>
        <taxon>Bacillati</taxon>
        <taxon>Bacillota</taxon>
        <taxon>Clostridia</taxon>
        <taxon>Eubacteriales</taxon>
        <taxon>Eubacteriaceae</taxon>
        <taxon>Eubacterium</taxon>
    </lineage>
</organism>
<dbReference type="PANTHER" id="PTHR48109:SF1">
    <property type="entry name" value="DIHYDROOROTATE DEHYDROGENASE (FUMARATE)"/>
    <property type="match status" value="1"/>
</dbReference>
<evidence type="ECO:0000256" key="5">
    <source>
        <dbReference type="ARBA" id="ARBA00022490"/>
    </source>
</evidence>
<feature type="binding site" evidence="12">
    <location>
        <position position="22"/>
    </location>
    <ligand>
        <name>FMN</name>
        <dbReference type="ChEBI" id="CHEBI:58210"/>
    </ligand>
</feature>
<feature type="domain" description="Dihydroorotate dehydrogenase catalytic" evidence="13">
    <location>
        <begin position="5"/>
        <end position="284"/>
    </location>
</feature>
<evidence type="ECO:0000256" key="8">
    <source>
        <dbReference type="ARBA" id="ARBA00022975"/>
    </source>
</evidence>
<feature type="binding site" evidence="12">
    <location>
        <begin position="265"/>
        <end position="266"/>
    </location>
    <ligand>
        <name>FMN</name>
        <dbReference type="ChEBI" id="CHEBI:58210"/>
    </ligand>
</feature>
<feature type="binding site" evidence="12">
    <location>
        <begin position="70"/>
        <end position="74"/>
    </location>
    <ligand>
        <name>substrate</name>
    </ligand>
</feature>
<feature type="active site" description="Nucleophile" evidence="12">
    <location>
        <position position="130"/>
    </location>
</feature>
<evidence type="ECO:0000259" key="13">
    <source>
        <dbReference type="Pfam" id="PF01180"/>
    </source>
</evidence>
<keyword evidence="7 12" id="KW-0288">FMN</keyword>
<dbReference type="STRING" id="1528.SAMN04488579_10163"/>
<feature type="binding site" evidence="12">
    <location>
        <position position="127"/>
    </location>
    <ligand>
        <name>substrate</name>
    </ligand>
</feature>
<dbReference type="SUPFAM" id="SSF51395">
    <property type="entry name" value="FMN-linked oxidoreductases"/>
    <property type="match status" value="1"/>
</dbReference>
<evidence type="ECO:0000256" key="7">
    <source>
        <dbReference type="ARBA" id="ARBA00022643"/>
    </source>
</evidence>
<feature type="binding site" evidence="12">
    <location>
        <position position="217"/>
    </location>
    <ligand>
        <name>FMN</name>
        <dbReference type="ChEBI" id="CHEBI:58210"/>
    </ligand>
</feature>
<comment type="similarity">
    <text evidence="4 12">Belongs to the dihydroorotate dehydrogenase family. Type 1 subfamily.</text>
</comment>
<comment type="pathway">
    <text evidence="3">Pyrimidine metabolism; UMP biosynthesis via de novo pathway; orotate from (S)-dihydroorotate (NAD(+) route): step 1/1.</text>
</comment>
<feature type="binding site" evidence="12">
    <location>
        <begin position="192"/>
        <end position="193"/>
    </location>
    <ligand>
        <name>substrate</name>
    </ligand>
</feature>
<dbReference type="InterPro" id="IPR001295">
    <property type="entry name" value="Dihydroorotate_DH_CS"/>
</dbReference>
<feature type="binding site" evidence="12">
    <location>
        <position position="191"/>
    </location>
    <ligand>
        <name>FMN</name>
        <dbReference type="ChEBI" id="CHEBI:58210"/>
    </ligand>
</feature>
<dbReference type="UniPathway" id="UPA00070"/>
<dbReference type="Proteomes" id="UP000199652">
    <property type="component" value="Unassembled WGS sequence"/>
</dbReference>
<dbReference type="AlphaFoldDB" id="A0A1H3AJW9"/>
<dbReference type="HAMAP" id="MF_00224">
    <property type="entry name" value="DHO_dh_type1"/>
    <property type="match status" value="1"/>
</dbReference>
<keyword evidence="9 12" id="KW-0560">Oxidoreductase</keyword>
<dbReference type="GO" id="GO:0044205">
    <property type="term" value="P:'de novo' UMP biosynthetic process"/>
    <property type="evidence" value="ECO:0007669"/>
    <property type="project" value="UniProtKB-UniRule"/>
</dbReference>
<evidence type="ECO:0000313" key="14">
    <source>
        <dbReference type="EMBL" id="SDX29731.1"/>
    </source>
</evidence>
<evidence type="ECO:0000256" key="1">
    <source>
        <dbReference type="ARBA" id="ARBA00003616"/>
    </source>
</evidence>
<feature type="binding site" evidence="12">
    <location>
        <position position="165"/>
    </location>
    <ligand>
        <name>FMN</name>
        <dbReference type="ChEBI" id="CHEBI:58210"/>
    </ligand>
</feature>
<dbReference type="InterPro" id="IPR013785">
    <property type="entry name" value="Aldolase_TIM"/>
</dbReference>
<keyword evidence="6 12" id="KW-0285">Flavoprotein</keyword>
<dbReference type="EC" id="1.3.-.-" evidence="12"/>
<dbReference type="FunFam" id="3.20.20.70:FF:000027">
    <property type="entry name" value="Dihydropyrimidine dehydrogenase [NADP(+)]"/>
    <property type="match status" value="1"/>
</dbReference>
<dbReference type="Gene3D" id="3.20.20.70">
    <property type="entry name" value="Aldolase class I"/>
    <property type="match status" value="1"/>
</dbReference>
<dbReference type="PIRSF" id="PIRSF000164">
    <property type="entry name" value="DHO_oxidase"/>
    <property type="match status" value="1"/>
</dbReference>
<dbReference type="GO" id="GO:0005737">
    <property type="term" value="C:cytoplasm"/>
    <property type="evidence" value="ECO:0007669"/>
    <property type="project" value="UniProtKB-SubCell"/>
</dbReference>
<proteinExistence type="inferred from homology"/>
<dbReference type="NCBIfam" id="NF005574">
    <property type="entry name" value="PRK07259.1"/>
    <property type="match status" value="1"/>
</dbReference>
<comment type="catalytic activity">
    <reaction evidence="11">
        <text>(S)-dihydroorotate + NAD(+) = orotate + NADH + H(+)</text>
        <dbReference type="Rhea" id="RHEA:13513"/>
        <dbReference type="ChEBI" id="CHEBI:15378"/>
        <dbReference type="ChEBI" id="CHEBI:30839"/>
        <dbReference type="ChEBI" id="CHEBI:30864"/>
        <dbReference type="ChEBI" id="CHEBI:57540"/>
        <dbReference type="ChEBI" id="CHEBI:57945"/>
        <dbReference type="EC" id="1.3.1.14"/>
    </reaction>
</comment>
<keyword evidence="5 12" id="KW-0963">Cytoplasm</keyword>